<keyword evidence="3" id="KW-1185">Reference proteome</keyword>
<organism evidence="2 3">
    <name type="scientific">Aquibium pacificus</name>
    <dbReference type="NCBI Taxonomy" id="3153579"/>
    <lineage>
        <taxon>Bacteria</taxon>
        <taxon>Pseudomonadati</taxon>
        <taxon>Pseudomonadota</taxon>
        <taxon>Alphaproteobacteria</taxon>
        <taxon>Hyphomicrobiales</taxon>
        <taxon>Phyllobacteriaceae</taxon>
        <taxon>Aquibium</taxon>
    </lineage>
</organism>
<dbReference type="EMBL" id="JBDPGJ010000010">
    <property type="protein sequence ID" value="MEX0409586.1"/>
    <property type="molecule type" value="Genomic_DNA"/>
</dbReference>
<proteinExistence type="predicted"/>
<evidence type="ECO:0000313" key="2">
    <source>
        <dbReference type="EMBL" id="MEX0409586.1"/>
    </source>
</evidence>
<reference evidence="2 3" key="1">
    <citation type="submission" date="2024-05" db="EMBL/GenBank/DDBJ databases">
        <authorList>
            <person name="Jiang F."/>
        </authorList>
    </citation>
    <scope>NUCLEOTIDE SEQUENCE [LARGE SCALE GENOMIC DNA]</scope>
    <source>
        <strain evidence="2 3">LZ166</strain>
    </source>
</reference>
<dbReference type="PANTHER" id="PTHR11365">
    <property type="entry name" value="5-OXOPROLINASE RELATED"/>
    <property type="match status" value="1"/>
</dbReference>
<gene>
    <name evidence="2" type="ORF">ABGN05_28485</name>
</gene>
<evidence type="ECO:0000259" key="1">
    <source>
        <dbReference type="Pfam" id="PF02538"/>
    </source>
</evidence>
<evidence type="ECO:0000313" key="3">
    <source>
        <dbReference type="Proteomes" id="UP001556692"/>
    </source>
</evidence>
<name>A0ABV3SRZ5_9HYPH</name>
<sequence>MNMHMPIDAVTVEIIHNALGSVVDESFLALMKSAFSQNIKERRDHSTALADTKGRLVVQAKDSLPIHLGSMMGLMEVLLKRVPLEEMREGDLFVANDPFEAGGTHLPDLNVAMPVFDKGRVVGFVCNIAHHADFGGMTPGLMGGGMTEIYQEGLRVPLVRLYSAGHLNRDIYDLILLNTRVPEERRGDLNAQIAAARLGARRFAEVIGRYGSGTLEAAFGEIIRRTEIRMRHAIGQLPDGIYRFRDVMDDDGCGNRSLPIEVKVTIAGDRLHVDFSGTAAQTAGNINCTPSATLSAISYTIKALLDPEVANNQGVLDVCEWSAPAGSLVNAVFPASVANRAHTCQRIIDALIGALAEAVPDKAVGAGNGANTTAVFTGIDPATGRRYIYFETLGGGFGGRSTHDGKDGVQVHITNTSNLPVEAIEMDYPLRVIEYGLVQDSGGAGTYRGGLAIRRVLSPIGHTCTFSGSGERFDSRPWGIFGGQDGRSGRFMRFEPDGSETELPSKPAGVDFGPGQAIAIETPGAGGYGAPAGRDPALIARDRASGKFSDAFIARCYG</sequence>
<dbReference type="Proteomes" id="UP001556692">
    <property type="component" value="Unassembled WGS sequence"/>
</dbReference>
<protein>
    <submittedName>
        <fullName evidence="2">Hydantoinase B/oxoprolinase family protein</fullName>
    </submittedName>
</protein>
<accession>A0ABV3SRZ5</accession>
<comment type="caution">
    <text evidence="2">The sequence shown here is derived from an EMBL/GenBank/DDBJ whole genome shotgun (WGS) entry which is preliminary data.</text>
</comment>
<dbReference type="RefSeq" id="WP_367957451.1">
    <property type="nucleotide sequence ID" value="NZ_JBDPGJ010000010.1"/>
</dbReference>
<dbReference type="InterPro" id="IPR003692">
    <property type="entry name" value="Hydantoinase_B"/>
</dbReference>
<dbReference type="Pfam" id="PF02538">
    <property type="entry name" value="Hydantoinase_B"/>
    <property type="match status" value="1"/>
</dbReference>
<dbReference type="PANTHER" id="PTHR11365:SF23">
    <property type="entry name" value="HYPOTHETICAL 5-OXOPROLINASE (EUROFUNG)-RELATED"/>
    <property type="match status" value="1"/>
</dbReference>
<feature type="domain" description="Hydantoinase B/oxoprolinase" evidence="1">
    <location>
        <begin position="8"/>
        <end position="531"/>
    </location>
</feature>
<dbReference type="InterPro" id="IPR045079">
    <property type="entry name" value="Oxoprolinase-like"/>
</dbReference>